<keyword evidence="4" id="KW-0490">MHC I</keyword>
<dbReference type="PROSITE" id="PS00290">
    <property type="entry name" value="IG_MHC"/>
    <property type="match status" value="1"/>
</dbReference>
<evidence type="ECO:0000259" key="8">
    <source>
        <dbReference type="PROSITE" id="PS50835"/>
    </source>
</evidence>
<evidence type="ECO:0000313" key="9">
    <source>
        <dbReference type="Ensembl" id="ENSVURP00010011953.1"/>
    </source>
</evidence>
<evidence type="ECO:0000313" key="10">
    <source>
        <dbReference type="Proteomes" id="UP000314987"/>
    </source>
</evidence>
<dbReference type="InterPro" id="IPR050208">
    <property type="entry name" value="MHC_class-I_related"/>
</dbReference>
<dbReference type="GeneTree" id="ENSGT01120000271826"/>
<dbReference type="GO" id="GO:0098553">
    <property type="term" value="C:lumenal side of endoplasmic reticulum membrane"/>
    <property type="evidence" value="ECO:0007669"/>
    <property type="project" value="UniProtKB-ARBA"/>
</dbReference>
<evidence type="ECO:0000256" key="1">
    <source>
        <dbReference type="ARBA" id="ARBA00002297"/>
    </source>
</evidence>
<evidence type="ECO:0000256" key="2">
    <source>
        <dbReference type="ARBA" id="ARBA00004167"/>
    </source>
</evidence>
<dbReference type="PANTHER" id="PTHR16675:SF251">
    <property type="entry name" value="HLA CLASS I HISTOCOMPATIBILITY ANTIGEN, C ALPHA CHAIN"/>
    <property type="match status" value="1"/>
</dbReference>
<dbReference type="GO" id="GO:0009897">
    <property type="term" value="C:external side of plasma membrane"/>
    <property type="evidence" value="ECO:0007669"/>
    <property type="project" value="TreeGrafter"/>
</dbReference>
<dbReference type="GO" id="GO:0002486">
    <property type="term" value="P:antigen processing and presentation of endogenous peptide antigen via MHC class I via ER pathway, TAP-independent"/>
    <property type="evidence" value="ECO:0007669"/>
    <property type="project" value="TreeGrafter"/>
</dbReference>
<sequence>MGADEDPQWGLRPWTWTRVYAVTALILARGLHVSGSHSLRPELGEPRFFSVGYVDDQQFVSFDSDSERQREEPRAPWVERMERVEPGCWERNTRIARAHAQIYRVGLEKLLNCFKQSEGDPPSTRVTRHTGTDGEVTLRCRAQDFYPADISLTWLEGWGGTLQDVEFIETRDLPEVGQEGEYTCRVQHEGLSEPLTLKWGKDSEEKPESSSTLVIVGVITVLLLIAAIAGVGIWRKNSGRQ</sequence>
<reference evidence="10" key="1">
    <citation type="submission" date="2018-12" db="EMBL/GenBank/DDBJ databases">
        <authorList>
            <person name="Yazar S."/>
        </authorList>
    </citation>
    <scope>NUCLEOTIDE SEQUENCE [LARGE SCALE GENOMIC DNA]</scope>
</reference>
<feature type="domain" description="Ig-like" evidence="8">
    <location>
        <begin position="122"/>
        <end position="198"/>
    </location>
</feature>
<dbReference type="InterPro" id="IPR011161">
    <property type="entry name" value="MHC_I-like_Ag-recog"/>
</dbReference>
<dbReference type="OMA" id="ILTETWA"/>
<comment type="similarity">
    <text evidence="3">Belongs to the MHC class I family.</text>
</comment>
<evidence type="ECO:0000256" key="6">
    <source>
        <dbReference type="ARBA" id="ARBA00023180"/>
    </source>
</evidence>
<keyword evidence="5 7" id="KW-0472">Membrane</keyword>
<keyword evidence="4" id="KW-0391">Immunity</keyword>
<evidence type="ECO:0000256" key="4">
    <source>
        <dbReference type="ARBA" id="ARBA00022451"/>
    </source>
</evidence>
<dbReference type="Proteomes" id="UP000314987">
    <property type="component" value="Unassembled WGS sequence"/>
</dbReference>
<dbReference type="GO" id="GO:0005615">
    <property type="term" value="C:extracellular space"/>
    <property type="evidence" value="ECO:0007669"/>
    <property type="project" value="TreeGrafter"/>
</dbReference>
<dbReference type="GO" id="GO:0042605">
    <property type="term" value="F:peptide antigen binding"/>
    <property type="evidence" value="ECO:0007669"/>
    <property type="project" value="TreeGrafter"/>
</dbReference>
<proteinExistence type="inferred from homology"/>
<dbReference type="SUPFAM" id="SSF48726">
    <property type="entry name" value="Immunoglobulin"/>
    <property type="match status" value="1"/>
</dbReference>
<dbReference type="InterPro" id="IPR007110">
    <property type="entry name" value="Ig-like_dom"/>
</dbReference>
<name>A0A4X2KJC5_VOMUR</name>
<accession>A0A4X2KJC5</accession>
<keyword evidence="10" id="KW-1185">Reference proteome</keyword>
<dbReference type="InterPro" id="IPR037055">
    <property type="entry name" value="MHC_I-like_Ag-recog_sf"/>
</dbReference>
<keyword evidence="7" id="KW-0812">Transmembrane</keyword>
<comment type="subcellular location">
    <subcellularLocation>
        <location evidence="2">Membrane</location>
        <topology evidence="2">Single-pass membrane protein</topology>
    </subcellularLocation>
</comment>
<dbReference type="InterPro" id="IPR003006">
    <property type="entry name" value="Ig/MHC_CS"/>
</dbReference>
<dbReference type="SUPFAM" id="SSF54452">
    <property type="entry name" value="MHC antigen-recognition domain"/>
    <property type="match status" value="1"/>
</dbReference>
<dbReference type="InterPro" id="IPR036179">
    <property type="entry name" value="Ig-like_dom_sf"/>
</dbReference>
<evidence type="ECO:0000256" key="3">
    <source>
        <dbReference type="ARBA" id="ARBA00006909"/>
    </source>
</evidence>
<keyword evidence="7" id="KW-1133">Transmembrane helix</keyword>
<dbReference type="GO" id="GO:0006955">
    <property type="term" value="P:immune response"/>
    <property type="evidence" value="ECO:0007669"/>
    <property type="project" value="TreeGrafter"/>
</dbReference>
<reference evidence="9" key="2">
    <citation type="submission" date="2025-08" db="UniProtKB">
        <authorList>
            <consortium name="Ensembl"/>
        </authorList>
    </citation>
    <scope>IDENTIFICATION</scope>
</reference>
<dbReference type="InterPro" id="IPR013783">
    <property type="entry name" value="Ig-like_fold"/>
</dbReference>
<keyword evidence="6" id="KW-0325">Glycoprotein</keyword>
<dbReference type="Gene3D" id="2.60.40.10">
    <property type="entry name" value="Immunoglobulins"/>
    <property type="match status" value="1"/>
</dbReference>
<evidence type="ECO:0000256" key="7">
    <source>
        <dbReference type="SAM" id="Phobius"/>
    </source>
</evidence>
<dbReference type="SMART" id="SM00407">
    <property type="entry name" value="IGc1"/>
    <property type="match status" value="1"/>
</dbReference>
<feature type="transmembrane region" description="Helical" evidence="7">
    <location>
        <begin position="213"/>
        <end position="234"/>
    </location>
</feature>
<dbReference type="InterPro" id="IPR011162">
    <property type="entry name" value="MHC_I/II-like_Ag-recog"/>
</dbReference>
<dbReference type="PROSITE" id="PS50835">
    <property type="entry name" value="IG_LIKE"/>
    <property type="match status" value="1"/>
</dbReference>
<dbReference type="GO" id="GO:0042612">
    <property type="term" value="C:MHC class I protein complex"/>
    <property type="evidence" value="ECO:0007669"/>
    <property type="project" value="UniProtKB-KW"/>
</dbReference>
<dbReference type="Gene3D" id="3.30.500.10">
    <property type="entry name" value="MHC class I-like antigen recognition-like"/>
    <property type="match status" value="1"/>
</dbReference>
<dbReference type="GO" id="GO:0005102">
    <property type="term" value="F:signaling receptor binding"/>
    <property type="evidence" value="ECO:0007669"/>
    <property type="project" value="TreeGrafter"/>
</dbReference>
<dbReference type="InterPro" id="IPR003597">
    <property type="entry name" value="Ig_C1-set"/>
</dbReference>
<protein>
    <recommendedName>
        <fullName evidence="8">Ig-like domain-containing protein</fullName>
    </recommendedName>
</protein>
<dbReference type="GO" id="GO:0002476">
    <property type="term" value="P:antigen processing and presentation of endogenous peptide antigen via MHC class Ib"/>
    <property type="evidence" value="ECO:0007669"/>
    <property type="project" value="TreeGrafter"/>
</dbReference>
<dbReference type="GO" id="GO:0001916">
    <property type="term" value="P:positive regulation of T cell mediated cytotoxicity"/>
    <property type="evidence" value="ECO:0007669"/>
    <property type="project" value="TreeGrafter"/>
</dbReference>
<dbReference type="AlphaFoldDB" id="A0A4X2KJC5"/>
<dbReference type="Pfam" id="PF00129">
    <property type="entry name" value="MHC_I"/>
    <property type="match status" value="1"/>
</dbReference>
<reference evidence="9" key="3">
    <citation type="submission" date="2025-09" db="UniProtKB">
        <authorList>
            <consortium name="Ensembl"/>
        </authorList>
    </citation>
    <scope>IDENTIFICATION</scope>
</reference>
<evidence type="ECO:0000256" key="5">
    <source>
        <dbReference type="ARBA" id="ARBA00023136"/>
    </source>
</evidence>
<dbReference type="Ensembl" id="ENSVURT00010013577.1">
    <property type="protein sequence ID" value="ENSVURP00010011953.1"/>
    <property type="gene ID" value="ENSVURG00010009238.1"/>
</dbReference>
<dbReference type="GO" id="GO:0030670">
    <property type="term" value="C:phagocytic vesicle membrane"/>
    <property type="evidence" value="ECO:0007669"/>
    <property type="project" value="UniProtKB-ARBA"/>
</dbReference>
<organism evidence="9 10">
    <name type="scientific">Vombatus ursinus</name>
    <name type="common">Common wombat</name>
    <dbReference type="NCBI Taxonomy" id="29139"/>
    <lineage>
        <taxon>Eukaryota</taxon>
        <taxon>Metazoa</taxon>
        <taxon>Chordata</taxon>
        <taxon>Craniata</taxon>
        <taxon>Vertebrata</taxon>
        <taxon>Euteleostomi</taxon>
        <taxon>Mammalia</taxon>
        <taxon>Metatheria</taxon>
        <taxon>Diprotodontia</taxon>
        <taxon>Vombatidae</taxon>
        <taxon>Vombatus</taxon>
    </lineage>
</organism>
<dbReference type="PANTHER" id="PTHR16675">
    <property type="entry name" value="MHC CLASS I-RELATED"/>
    <property type="match status" value="1"/>
</dbReference>
<comment type="function">
    <text evidence="1">Involved in the presentation of foreign antigens to the immune system.</text>
</comment>